<reference evidence="2" key="1">
    <citation type="journal article" date="2020" name="Stud. Mycol.">
        <title>101 Dothideomycetes genomes: a test case for predicting lifestyles and emergence of pathogens.</title>
        <authorList>
            <person name="Haridas S."/>
            <person name="Albert R."/>
            <person name="Binder M."/>
            <person name="Bloem J."/>
            <person name="Labutti K."/>
            <person name="Salamov A."/>
            <person name="Andreopoulos B."/>
            <person name="Baker S."/>
            <person name="Barry K."/>
            <person name="Bills G."/>
            <person name="Bluhm B."/>
            <person name="Cannon C."/>
            <person name="Castanera R."/>
            <person name="Culley D."/>
            <person name="Daum C."/>
            <person name="Ezra D."/>
            <person name="Gonzalez J."/>
            <person name="Henrissat B."/>
            <person name="Kuo A."/>
            <person name="Liang C."/>
            <person name="Lipzen A."/>
            <person name="Lutzoni F."/>
            <person name="Magnuson J."/>
            <person name="Mondo S."/>
            <person name="Nolan M."/>
            <person name="Ohm R."/>
            <person name="Pangilinan J."/>
            <person name="Park H.-J."/>
            <person name="Ramirez L."/>
            <person name="Alfaro M."/>
            <person name="Sun H."/>
            <person name="Tritt A."/>
            <person name="Yoshinaga Y."/>
            <person name="Zwiers L.-H."/>
            <person name="Turgeon B."/>
            <person name="Goodwin S."/>
            <person name="Spatafora J."/>
            <person name="Crous P."/>
            <person name="Grigoriev I."/>
        </authorList>
    </citation>
    <scope>NUCLEOTIDE SEQUENCE</scope>
    <source>
        <strain evidence="2">CBS 122368</strain>
    </source>
</reference>
<proteinExistence type="predicted"/>
<feature type="region of interest" description="Disordered" evidence="1">
    <location>
        <begin position="88"/>
        <end position="113"/>
    </location>
</feature>
<dbReference type="AlphaFoldDB" id="A0A6A6ILK0"/>
<name>A0A6A6ILK0_9PLEO</name>
<dbReference type="GeneID" id="54586438"/>
<sequence length="323" mass="35958">MHHSVTGPVPRASGQILQLQVRPDNSRSYASAHTISVDTGLLTATSVFFRNAVGEALAYQNNIINLVHPDLDAVKGYLNWTQDRIIHQNPARKSSPPRKIAKGDDGQSVAKEKQEKEDYRMLVNLWIFGQKVQDCLFRDIVISMTESMLTMPDSSPQVFITILDPALIKSAWEGTDTHSTLRAFIIDTIARYASNEQVKQFLLAGTGYLPTFQTDLCTRLDHSLPSHQLPSNVKALAPMPIRIPLPYPPYSREMIGRTLADEEVVTGLVPTMGENRKVRAPVQTIDELVSGELSELGRWCVERCGGACGYHEHQDGESYWATS</sequence>
<keyword evidence="3" id="KW-1185">Reference proteome</keyword>
<evidence type="ECO:0000313" key="2">
    <source>
        <dbReference type="EMBL" id="KAF2251097.1"/>
    </source>
</evidence>
<dbReference type="Proteomes" id="UP000800094">
    <property type="component" value="Unassembled WGS sequence"/>
</dbReference>
<organism evidence="2 3">
    <name type="scientific">Trematosphaeria pertusa</name>
    <dbReference type="NCBI Taxonomy" id="390896"/>
    <lineage>
        <taxon>Eukaryota</taxon>
        <taxon>Fungi</taxon>
        <taxon>Dikarya</taxon>
        <taxon>Ascomycota</taxon>
        <taxon>Pezizomycotina</taxon>
        <taxon>Dothideomycetes</taxon>
        <taxon>Pleosporomycetidae</taxon>
        <taxon>Pleosporales</taxon>
        <taxon>Massarineae</taxon>
        <taxon>Trematosphaeriaceae</taxon>
        <taxon>Trematosphaeria</taxon>
    </lineage>
</organism>
<evidence type="ECO:0000313" key="3">
    <source>
        <dbReference type="Proteomes" id="UP000800094"/>
    </source>
</evidence>
<feature type="compositionally biased region" description="Basic and acidic residues" evidence="1">
    <location>
        <begin position="101"/>
        <end position="113"/>
    </location>
</feature>
<evidence type="ECO:0008006" key="4">
    <source>
        <dbReference type="Google" id="ProtNLM"/>
    </source>
</evidence>
<protein>
    <recommendedName>
        <fullName evidence="4">BTB domain-containing protein</fullName>
    </recommendedName>
</protein>
<gene>
    <name evidence="2" type="ORF">BU26DRAFT_563044</name>
</gene>
<accession>A0A6A6ILK0</accession>
<dbReference type="EMBL" id="ML987193">
    <property type="protein sequence ID" value="KAF2251097.1"/>
    <property type="molecule type" value="Genomic_DNA"/>
</dbReference>
<dbReference type="RefSeq" id="XP_033686101.1">
    <property type="nucleotide sequence ID" value="XM_033833108.1"/>
</dbReference>
<evidence type="ECO:0000256" key="1">
    <source>
        <dbReference type="SAM" id="MobiDB-lite"/>
    </source>
</evidence>